<evidence type="ECO:0000256" key="1">
    <source>
        <dbReference type="ARBA" id="ARBA00022676"/>
    </source>
</evidence>
<organism evidence="4">
    <name type="scientific">Arthrobacter sp. K5</name>
    <dbReference type="NCBI Taxonomy" id="2839623"/>
    <lineage>
        <taxon>Bacteria</taxon>
        <taxon>Bacillati</taxon>
        <taxon>Actinomycetota</taxon>
        <taxon>Actinomycetes</taxon>
        <taxon>Micrococcales</taxon>
        <taxon>Micrococcaceae</taxon>
        <taxon>Arthrobacter</taxon>
    </lineage>
</organism>
<evidence type="ECO:0000313" key="4">
    <source>
        <dbReference type="EMBL" id="XCH12541.1"/>
    </source>
</evidence>
<dbReference type="EMBL" id="CP159279">
    <property type="protein sequence ID" value="XCH12541.1"/>
    <property type="molecule type" value="Genomic_DNA"/>
</dbReference>
<keyword evidence="1 4" id="KW-0328">Glycosyltransferase</keyword>
<dbReference type="GO" id="GO:0016757">
    <property type="term" value="F:glycosyltransferase activity"/>
    <property type="evidence" value="ECO:0007669"/>
    <property type="project" value="UniProtKB-KW"/>
</dbReference>
<proteinExistence type="predicted"/>
<dbReference type="Pfam" id="PF13439">
    <property type="entry name" value="Glyco_transf_4"/>
    <property type="match status" value="1"/>
</dbReference>
<protein>
    <submittedName>
        <fullName evidence="4">Glycosyltransferase</fullName>
        <ecNumber evidence="4">2.4.-.-</ecNumber>
    </submittedName>
</protein>
<dbReference type="RefSeq" id="WP_353712578.1">
    <property type="nucleotide sequence ID" value="NZ_CP159279.1"/>
</dbReference>
<gene>
    <name evidence="4" type="ORF">ABRP34_06020</name>
</gene>
<accession>A0AAU8ESE2</accession>
<sequence length="380" mass="42093">MTELPSLLILTFSPIRSDPRVLKQVELFKGKYRVSTCGYGDAPEGVDNHFALPADSRGWPSDKLGLVTRRYPRVYNGLTAVSAARRILPRGEFDVILANDLNTLPLALELQPRLGVHADLHEFAPREKEDDLKWRLFVAPFMRWLCRRYLPLAESVTTVSQGIADEYTKDYGVAAGVVTNAAPYSERDVRPVGTPVRLIHSAAGQRYRKLENFIEAMRDAPDWLTLDMIVMPNEPDYVAELKEKAASVPAIRFRDPVPYSQLVATLSEYDVSLVFLPPTNFNLKNALPNKFFEAVQARIGLIVGPSPAMVALVEQHGLGAVTADFSADSLRTTLHGLTAEKISEWKRAAAAAARPLSAESQVLAWQKAVEEIVTSQTARA</sequence>
<evidence type="ECO:0000259" key="3">
    <source>
        <dbReference type="Pfam" id="PF13439"/>
    </source>
</evidence>
<reference evidence="4" key="1">
    <citation type="submission" date="2024-06" db="EMBL/GenBank/DDBJ databases">
        <title>Biodegradation of dimethachlon by Arthrobacter sp. K5: mechanistic insights and ecological implications.</title>
        <authorList>
            <person name="Hu S."/>
            <person name="Lu P."/>
        </authorList>
    </citation>
    <scope>NUCLEOTIDE SEQUENCE</scope>
    <source>
        <strain evidence="4">K5</strain>
    </source>
</reference>
<dbReference type="Gene3D" id="3.40.50.2000">
    <property type="entry name" value="Glycogen Phosphorylase B"/>
    <property type="match status" value="2"/>
</dbReference>
<dbReference type="SUPFAM" id="SSF53756">
    <property type="entry name" value="UDP-Glycosyltransferase/glycogen phosphorylase"/>
    <property type="match status" value="1"/>
</dbReference>
<dbReference type="AlphaFoldDB" id="A0AAU8ESE2"/>
<dbReference type="InterPro" id="IPR028098">
    <property type="entry name" value="Glyco_trans_4-like_N"/>
</dbReference>
<name>A0AAU8ESE2_9MICC</name>
<dbReference type="EC" id="2.4.-.-" evidence="4"/>
<keyword evidence="2 4" id="KW-0808">Transferase</keyword>
<evidence type="ECO:0000256" key="2">
    <source>
        <dbReference type="ARBA" id="ARBA00022679"/>
    </source>
</evidence>
<feature type="domain" description="Glycosyltransferase subfamily 4-like N-terminal" evidence="3">
    <location>
        <begin position="66"/>
        <end position="176"/>
    </location>
</feature>